<reference evidence="3 4" key="1">
    <citation type="journal article" date="2022" name="bioRxiv">
        <title>Genomics of Preaxostyla Flagellates Illuminates Evolutionary Transitions and the Path Towards Mitochondrial Loss.</title>
        <authorList>
            <person name="Novak L.V.F."/>
            <person name="Treitli S.C."/>
            <person name="Pyrih J."/>
            <person name="Halakuc P."/>
            <person name="Pipaliya S.V."/>
            <person name="Vacek V."/>
            <person name="Brzon O."/>
            <person name="Soukal P."/>
            <person name="Eme L."/>
            <person name="Dacks J.B."/>
            <person name="Karnkowska A."/>
            <person name="Elias M."/>
            <person name="Hampl V."/>
        </authorList>
    </citation>
    <scope>NUCLEOTIDE SEQUENCE [LARGE SCALE GENOMIC DNA]</scope>
    <source>
        <strain evidence="3">NAU3</strain>
        <tissue evidence="3">Gut</tissue>
    </source>
</reference>
<dbReference type="PANTHER" id="PTHR11487">
    <property type="entry name" value="THIOESTERASE"/>
    <property type="match status" value="1"/>
</dbReference>
<dbReference type="InterPro" id="IPR001031">
    <property type="entry name" value="Thioesterase"/>
</dbReference>
<gene>
    <name evidence="3" type="ORF">BLNAU_5742</name>
</gene>
<comment type="similarity">
    <text evidence="1">Belongs to the thioesterase family.</text>
</comment>
<evidence type="ECO:0000313" key="3">
    <source>
        <dbReference type="EMBL" id="KAK2959184.1"/>
    </source>
</evidence>
<dbReference type="Gene3D" id="3.40.50.1820">
    <property type="entry name" value="alpha/beta hydrolase"/>
    <property type="match status" value="1"/>
</dbReference>
<keyword evidence="3" id="KW-0378">Hydrolase</keyword>
<dbReference type="InterPro" id="IPR012223">
    <property type="entry name" value="TEII"/>
</dbReference>
<sequence>MSSPWFLRQPAENPRIRLICFPYTGGGATMYATWNKLVPNDVDVMAIQLPGRQSRMNEPPIDDPLLVTDLVVEAILPFIKHTPFIIFGYSMGGDTAMLVANKLVKEHNLSPLAMVFAATPALHRYQPPEPLLTTYDENEFPSQVSKYFGLDEQTSSLLGLTASYVRADIRSMERLDGIFEPSDPPQFTCPFIVFAGKTDHIIPEETTRAMKDYTSGPFTYRLLNEGHFFNRSKKFLNLLSGELSEICESIL</sequence>
<protein>
    <submittedName>
        <fullName evidence="3">Thioesterase PikA5</fullName>
        <ecNumber evidence="3">3.1.2.-</ecNumber>
    </submittedName>
</protein>
<evidence type="ECO:0000313" key="4">
    <source>
        <dbReference type="Proteomes" id="UP001281761"/>
    </source>
</evidence>
<keyword evidence="4" id="KW-1185">Reference proteome</keyword>
<dbReference type="EC" id="3.1.2.-" evidence="3"/>
<dbReference type="InterPro" id="IPR029058">
    <property type="entry name" value="AB_hydrolase_fold"/>
</dbReference>
<dbReference type="Pfam" id="PF00975">
    <property type="entry name" value="Thioesterase"/>
    <property type="match status" value="1"/>
</dbReference>
<accession>A0ABQ9Y693</accession>
<name>A0ABQ9Y693_9EUKA</name>
<comment type="caution">
    <text evidence="3">The sequence shown here is derived from an EMBL/GenBank/DDBJ whole genome shotgun (WGS) entry which is preliminary data.</text>
</comment>
<feature type="domain" description="Thioesterase" evidence="2">
    <location>
        <begin position="17"/>
        <end position="232"/>
    </location>
</feature>
<dbReference type="SUPFAM" id="SSF53474">
    <property type="entry name" value="alpha/beta-Hydrolases"/>
    <property type="match status" value="1"/>
</dbReference>
<dbReference type="EMBL" id="JARBJD010000031">
    <property type="protein sequence ID" value="KAK2959184.1"/>
    <property type="molecule type" value="Genomic_DNA"/>
</dbReference>
<dbReference type="GO" id="GO:0016787">
    <property type="term" value="F:hydrolase activity"/>
    <property type="evidence" value="ECO:0007669"/>
    <property type="project" value="UniProtKB-KW"/>
</dbReference>
<proteinExistence type="inferred from homology"/>
<dbReference type="Proteomes" id="UP001281761">
    <property type="component" value="Unassembled WGS sequence"/>
</dbReference>
<organism evidence="3 4">
    <name type="scientific">Blattamonas nauphoetae</name>
    <dbReference type="NCBI Taxonomy" id="2049346"/>
    <lineage>
        <taxon>Eukaryota</taxon>
        <taxon>Metamonada</taxon>
        <taxon>Preaxostyla</taxon>
        <taxon>Oxymonadida</taxon>
        <taxon>Blattamonas</taxon>
    </lineage>
</organism>
<dbReference type="PANTHER" id="PTHR11487:SF0">
    <property type="entry name" value="S-ACYL FATTY ACID SYNTHASE THIOESTERASE, MEDIUM CHAIN"/>
    <property type="match status" value="1"/>
</dbReference>
<evidence type="ECO:0000256" key="1">
    <source>
        <dbReference type="ARBA" id="ARBA00007169"/>
    </source>
</evidence>
<evidence type="ECO:0000259" key="2">
    <source>
        <dbReference type="Pfam" id="PF00975"/>
    </source>
</evidence>